<dbReference type="AlphaFoldDB" id="A0A3D8PVM8"/>
<feature type="transmembrane region" description="Helical" evidence="1">
    <location>
        <begin position="71"/>
        <end position="92"/>
    </location>
</feature>
<evidence type="ECO:0000256" key="1">
    <source>
        <dbReference type="SAM" id="Phobius"/>
    </source>
</evidence>
<organism evidence="2 3">
    <name type="scientific">Oceanobacillus arenosus</name>
    <dbReference type="NCBI Taxonomy" id="1229153"/>
    <lineage>
        <taxon>Bacteria</taxon>
        <taxon>Bacillati</taxon>
        <taxon>Bacillota</taxon>
        <taxon>Bacilli</taxon>
        <taxon>Bacillales</taxon>
        <taxon>Bacillaceae</taxon>
        <taxon>Oceanobacillus</taxon>
    </lineage>
</organism>
<evidence type="ECO:0000313" key="2">
    <source>
        <dbReference type="EMBL" id="RDW20210.1"/>
    </source>
</evidence>
<feature type="transmembrane region" description="Helical" evidence="1">
    <location>
        <begin position="104"/>
        <end position="122"/>
    </location>
</feature>
<keyword evidence="1" id="KW-1133">Transmembrane helix</keyword>
<keyword evidence="3" id="KW-1185">Reference proteome</keyword>
<proteinExistence type="predicted"/>
<feature type="transmembrane region" description="Helical" evidence="1">
    <location>
        <begin position="29"/>
        <end position="51"/>
    </location>
</feature>
<dbReference type="EMBL" id="PIOC01000010">
    <property type="protein sequence ID" value="RDW20210.1"/>
    <property type="molecule type" value="Genomic_DNA"/>
</dbReference>
<evidence type="ECO:0000313" key="3">
    <source>
        <dbReference type="Proteomes" id="UP000257143"/>
    </source>
</evidence>
<accession>A0A3D8PVM8</accession>
<dbReference type="OrthoDB" id="2878538at2"/>
<keyword evidence="1" id="KW-0472">Membrane</keyword>
<dbReference type="RefSeq" id="WP_115772247.1">
    <property type="nucleotide sequence ID" value="NZ_PIOC01000010.1"/>
</dbReference>
<keyword evidence="1" id="KW-0812">Transmembrane</keyword>
<reference evidence="3" key="1">
    <citation type="submission" date="2017-11" db="EMBL/GenBank/DDBJ databases">
        <authorList>
            <person name="Zhu W."/>
        </authorList>
    </citation>
    <scope>NUCLEOTIDE SEQUENCE [LARGE SCALE GENOMIC DNA]</scope>
    <source>
        <strain evidence="3">CAU 1183</strain>
    </source>
</reference>
<dbReference type="Proteomes" id="UP000257143">
    <property type="component" value="Unassembled WGS sequence"/>
</dbReference>
<name>A0A3D8PVM8_9BACI</name>
<sequence length="205" mass="23863">MSRPRKKRRYSQDPDQTKRDFANRKRLRIIYGFLITMVAFVLLGVFFIVLNSTFFITNLYYAFMFNYIGTVFLYLAGMTIMLYFIYASLLTTMKNPQKVSKNQVFAWGVAGIIFLAIAVFIFREIYSLTTNSVGDMKDYLNGVTKVDEFEVVDVYTGDGKSEVALIETEERELTLLLDVFRIEEGKTYRFTYMERTGNILNVEAK</sequence>
<protein>
    <submittedName>
        <fullName evidence="2">Uncharacterized protein</fullName>
    </submittedName>
</protein>
<comment type="caution">
    <text evidence="2">The sequence shown here is derived from an EMBL/GenBank/DDBJ whole genome shotgun (WGS) entry which is preliminary data.</text>
</comment>
<gene>
    <name evidence="2" type="ORF">CWR48_05775</name>
</gene>